<dbReference type="InterPro" id="IPR028098">
    <property type="entry name" value="Glyco_trans_4-like_N"/>
</dbReference>
<sequence length="401" mass="44885">MKRRKIVLVAGVFPPGVGGMQNYYYNLSKHTKHDMTVIAPEYPDFAEFDEGQPYRIVRGPFMRGERADVTSWGRLFRQVKRTLRREEPDVTVYGYVLIGFIGLLFRVFGGRRYIISAHGMDMLMFRRYIGLNQIVKLILRKADGVLVNSEFTRRLVEDYGVEAGRIGIVHPGVESLFEPKTVDEELRRQHGLEGKYVLLSVGRLVTRKGHDRVIEAMPGIVRHIPNAVYVIVGDGPERERLEELAKTVGVAGRVRFVGGVSGTERLNDYYNLANQFIMVSRQLEKGDAEGFGIVYLEAASARVPVIAGRSGGASEAVLDGVTGLLVEPESLMAITDAVVRLASDTPLRERLVREGYKRAKLQFQHDVLAEVFDQYAGRICAAPAAAIYKRAGKSTVERMRP</sequence>
<keyword evidence="5" id="KW-1185">Reference proteome</keyword>
<keyword evidence="4" id="KW-0808">Transferase</keyword>
<dbReference type="RefSeq" id="WP_091188225.1">
    <property type="nucleotide sequence ID" value="NZ_FOMT01000004.1"/>
</dbReference>
<dbReference type="PANTHER" id="PTHR45947">
    <property type="entry name" value="SULFOQUINOVOSYL TRANSFERASE SQD2"/>
    <property type="match status" value="1"/>
</dbReference>
<dbReference type="CDD" id="cd03801">
    <property type="entry name" value="GT4_PimA-like"/>
    <property type="match status" value="1"/>
</dbReference>
<keyword evidence="1" id="KW-0812">Transmembrane</keyword>
<dbReference type="Gene3D" id="3.40.50.2000">
    <property type="entry name" value="Glycogen Phosphorylase B"/>
    <property type="match status" value="2"/>
</dbReference>
<evidence type="ECO:0000256" key="1">
    <source>
        <dbReference type="SAM" id="Phobius"/>
    </source>
</evidence>
<dbReference type="EMBL" id="FOMT01000004">
    <property type="protein sequence ID" value="SFE77360.1"/>
    <property type="molecule type" value="Genomic_DNA"/>
</dbReference>
<dbReference type="GO" id="GO:0016758">
    <property type="term" value="F:hexosyltransferase activity"/>
    <property type="evidence" value="ECO:0007669"/>
    <property type="project" value="TreeGrafter"/>
</dbReference>
<reference evidence="5" key="1">
    <citation type="submission" date="2016-10" db="EMBL/GenBank/DDBJ databases">
        <authorList>
            <person name="Varghese N."/>
            <person name="Submissions S."/>
        </authorList>
    </citation>
    <scope>NUCLEOTIDE SEQUENCE [LARGE SCALE GENOMIC DNA]</scope>
    <source>
        <strain evidence="5">CGMCC 1.10784</strain>
    </source>
</reference>
<evidence type="ECO:0000313" key="4">
    <source>
        <dbReference type="EMBL" id="SFE77360.1"/>
    </source>
</evidence>
<dbReference type="AlphaFoldDB" id="A0A1I2DBL4"/>
<dbReference type="PANTHER" id="PTHR45947:SF3">
    <property type="entry name" value="SULFOQUINOVOSYL TRANSFERASE SQD2"/>
    <property type="match status" value="1"/>
</dbReference>
<dbReference type="Proteomes" id="UP000198855">
    <property type="component" value="Unassembled WGS sequence"/>
</dbReference>
<gene>
    <name evidence="4" type="ORF">SAMN05216378_4027</name>
</gene>
<feature type="domain" description="Glycosyltransferase subfamily 4-like N-terminal" evidence="3">
    <location>
        <begin position="17"/>
        <end position="174"/>
    </location>
</feature>
<keyword evidence="4" id="KW-0328">Glycosyltransferase</keyword>
<keyword evidence="1" id="KW-1133">Transmembrane helix</keyword>
<dbReference type="SUPFAM" id="SSF53756">
    <property type="entry name" value="UDP-Glycosyltransferase/glycogen phosphorylase"/>
    <property type="match status" value="1"/>
</dbReference>
<proteinExistence type="predicted"/>
<dbReference type="OrthoDB" id="73743at2"/>
<dbReference type="InterPro" id="IPR001296">
    <property type="entry name" value="Glyco_trans_1"/>
</dbReference>
<feature type="domain" description="Glycosyl transferase family 1" evidence="2">
    <location>
        <begin position="183"/>
        <end position="358"/>
    </location>
</feature>
<evidence type="ECO:0000313" key="5">
    <source>
        <dbReference type="Proteomes" id="UP000198855"/>
    </source>
</evidence>
<dbReference type="InterPro" id="IPR050194">
    <property type="entry name" value="Glycosyltransferase_grp1"/>
</dbReference>
<protein>
    <submittedName>
        <fullName evidence="4">Phosphatidylinositol alpha-1,6-mannosyltransferase</fullName>
    </submittedName>
</protein>
<name>A0A1I2DBL4_9BACL</name>
<dbReference type="Pfam" id="PF13439">
    <property type="entry name" value="Glyco_transf_4"/>
    <property type="match status" value="1"/>
</dbReference>
<evidence type="ECO:0000259" key="3">
    <source>
        <dbReference type="Pfam" id="PF13439"/>
    </source>
</evidence>
<evidence type="ECO:0000259" key="2">
    <source>
        <dbReference type="Pfam" id="PF00534"/>
    </source>
</evidence>
<dbReference type="STRING" id="1045775.SAMN05216378_4027"/>
<organism evidence="4 5">
    <name type="scientific">Paenibacillus catalpae</name>
    <dbReference type="NCBI Taxonomy" id="1045775"/>
    <lineage>
        <taxon>Bacteria</taxon>
        <taxon>Bacillati</taxon>
        <taxon>Bacillota</taxon>
        <taxon>Bacilli</taxon>
        <taxon>Bacillales</taxon>
        <taxon>Paenibacillaceae</taxon>
        <taxon>Paenibacillus</taxon>
    </lineage>
</organism>
<dbReference type="Pfam" id="PF00534">
    <property type="entry name" value="Glycos_transf_1"/>
    <property type="match status" value="1"/>
</dbReference>
<keyword evidence="1" id="KW-0472">Membrane</keyword>
<accession>A0A1I2DBL4</accession>
<feature type="transmembrane region" description="Helical" evidence="1">
    <location>
        <begin position="90"/>
        <end position="108"/>
    </location>
</feature>